<dbReference type="CDD" id="cd02980">
    <property type="entry name" value="TRX_Fd_family"/>
    <property type="match status" value="1"/>
</dbReference>
<gene>
    <name evidence="1" type="ORF">ABS361_12900</name>
</gene>
<dbReference type="KEGG" id="mflg:ABS361_12900"/>
<proteinExistence type="predicted"/>
<protein>
    <submittedName>
        <fullName evidence="1">(2Fe-2S) ferredoxin domain-containing protein</fullName>
    </submittedName>
</protein>
<dbReference type="SUPFAM" id="SSF52833">
    <property type="entry name" value="Thioredoxin-like"/>
    <property type="match status" value="1"/>
</dbReference>
<organism evidence="1">
    <name type="scientific">Methyloraptor flagellatus</name>
    <dbReference type="NCBI Taxonomy" id="3162530"/>
    <lineage>
        <taxon>Bacteria</taxon>
        <taxon>Pseudomonadati</taxon>
        <taxon>Pseudomonadota</taxon>
        <taxon>Alphaproteobacteria</taxon>
        <taxon>Hyphomicrobiales</taxon>
        <taxon>Ancalomicrobiaceae</taxon>
        <taxon>Methyloraptor</taxon>
    </lineage>
</organism>
<name>A0AAU7X8M4_9HYPH</name>
<dbReference type="InterPro" id="IPR036249">
    <property type="entry name" value="Thioredoxin-like_sf"/>
</dbReference>
<dbReference type="EMBL" id="CP158568">
    <property type="protein sequence ID" value="XBY43003.1"/>
    <property type="molecule type" value="Genomic_DNA"/>
</dbReference>
<dbReference type="AlphaFoldDB" id="A0AAU7X8M4"/>
<evidence type="ECO:0000313" key="1">
    <source>
        <dbReference type="EMBL" id="XBY43003.1"/>
    </source>
</evidence>
<sequence>MNAGSPSPTAGQPDAIEPPQVFSIHAFACHQSRPVGHPRGSCGTAGAGPLWERLGAKLESARLPGVAMTATGCLGFCPAGPLMVVYPQGVWYTPRTTEDIDAIVDEHFVGGRIVERLAIVPRL</sequence>
<dbReference type="RefSeq" id="WP_407048105.1">
    <property type="nucleotide sequence ID" value="NZ_CP158568.1"/>
</dbReference>
<accession>A0AAU7X8M4</accession>
<reference evidence="1" key="1">
    <citation type="submission" date="2024-06" db="EMBL/GenBank/DDBJ databases">
        <title>Methylostella associata gen. nov., sp. nov., a novel Ancalomicrobiaceae-affiliated facultatively methylotrophic bacteria that feed on methanotrophs of the genus Methylococcus.</title>
        <authorList>
            <person name="Saltykova V."/>
            <person name="Danilova O.V."/>
            <person name="Oshkin I.Y."/>
            <person name="Belova S.E."/>
            <person name="Pimenov N.V."/>
            <person name="Dedysh S.N."/>
        </authorList>
    </citation>
    <scope>NUCLEOTIDE SEQUENCE</scope>
    <source>
        <strain evidence="1">S20</strain>
    </source>
</reference>
<dbReference type="Gene3D" id="3.40.30.10">
    <property type="entry name" value="Glutaredoxin"/>
    <property type="match status" value="1"/>
</dbReference>